<dbReference type="NCBIfam" id="TIGR01353">
    <property type="entry name" value="dGTP_triPase"/>
    <property type="match status" value="1"/>
</dbReference>
<sequence length="491" mass="54346">MPRETRRFAERDAEPEQSPFIVDLERVQFSPYFSRLSAVTQVVSPSTAGAPVHNRLTHTLKVASVARSIADGIGTSAAGPCDPTVVEAAANAHDLGHPPFGHLGESVLNRIARDELGLTDGFEGNAQTYRIIASLDVVEHAPSGLDLTAATRAAIAKYPWSPRVDARELHHADGVPRGIHRAGADYDVFKYSTYFVDEADLDEARREVEARPLRQTVEGAIMDIADDIAYSVHDIDDFYRAGILDHASVTAEFHGWLDAVPTWAIADARDLAASNAPGAALERLRRKIDRDDPWIATDDAFYDAVWAVNAELVDALLIRPFDGSLGLERELAAFTGRWIRGFVDSVGITQVESLRTGPISLGTAAWHRVEILKFLHRQFVLSRPDLAIQQRGLSTVISRTVRSLIEWMEDEHDRQRVPRRLRELIELAREDYSAMDQARYRAIAAWRPVDDLARGRGVIDYVASLSDAQAADLSDALSGRGDRIWSLGHRV</sequence>
<reference evidence="3 4" key="1">
    <citation type="submission" date="2020-08" db="EMBL/GenBank/DDBJ databases">
        <title>Sequencing the genomes of 1000 actinobacteria strains.</title>
        <authorList>
            <person name="Klenk H.-P."/>
        </authorList>
    </citation>
    <scope>NUCLEOTIDE SEQUENCE [LARGE SCALE GENOMIC DNA]</scope>
    <source>
        <strain evidence="3 4">DSM 20146</strain>
    </source>
</reference>
<organism evidence="3 4">
    <name type="scientific">Leifsonia aquatica</name>
    <name type="common">Corynebacterium aquaticum</name>
    <dbReference type="NCBI Taxonomy" id="144185"/>
    <lineage>
        <taxon>Bacteria</taxon>
        <taxon>Bacillati</taxon>
        <taxon>Actinomycetota</taxon>
        <taxon>Actinomycetes</taxon>
        <taxon>Micrococcales</taxon>
        <taxon>Microbacteriaceae</taxon>
        <taxon>Leifsonia</taxon>
    </lineage>
</organism>
<dbReference type="InterPro" id="IPR006261">
    <property type="entry name" value="dGTPase"/>
</dbReference>
<proteinExistence type="predicted"/>
<dbReference type="CDD" id="cd00077">
    <property type="entry name" value="HDc"/>
    <property type="match status" value="1"/>
</dbReference>
<dbReference type="PROSITE" id="PS51831">
    <property type="entry name" value="HD"/>
    <property type="match status" value="1"/>
</dbReference>
<dbReference type="SMART" id="SM00471">
    <property type="entry name" value="HDc"/>
    <property type="match status" value="1"/>
</dbReference>
<dbReference type="Gene3D" id="1.10.3210.10">
    <property type="entry name" value="Hypothetical protein af1432"/>
    <property type="match status" value="1"/>
</dbReference>
<comment type="caution">
    <text evidence="3">The sequence shown here is derived from an EMBL/GenBank/DDBJ whole genome shotgun (WGS) entry which is preliminary data.</text>
</comment>
<dbReference type="InterPro" id="IPR006674">
    <property type="entry name" value="HD_domain"/>
</dbReference>
<dbReference type="AlphaFoldDB" id="A0A7W4UX35"/>
<name>A0A7W4UX35_LEIAQ</name>
<dbReference type="InterPro" id="IPR003607">
    <property type="entry name" value="HD/PDEase_dom"/>
</dbReference>
<feature type="domain" description="HD" evidence="2">
    <location>
        <begin position="55"/>
        <end position="178"/>
    </location>
</feature>
<dbReference type="Pfam" id="PF01966">
    <property type="entry name" value="HD"/>
    <property type="match status" value="1"/>
</dbReference>
<dbReference type="InterPro" id="IPR050135">
    <property type="entry name" value="dGTPase-like"/>
</dbReference>
<evidence type="ECO:0000256" key="1">
    <source>
        <dbReference type="ARBA" id="ARBA00022801"/>
    </source>
</evidence>
<dbReference type="EC" id="3.1.5.1" evidence="3"/>
<dbReference type="GO" id="GO:0008832">
    <property type="term" value="F:dGTPase activity"/>
    <property type="evidence" value="ECO:0007669"/>
    <property type="project" value="UniProtKB-EC"/>
</dbReference>
<dbReference type="PANTHER" id="PTHR11373:SF32">
    <property type="entry name" value="DEOXYGUANOSINETRIPHOSPHATE TRIPHOSPHOHYDROLASE"/>
    <property type="match status" value="1"/>
</dbReference>
<dbReference type="Pfam" id="PF13286">
    <property type="entry name" value="HD_assoc"/>
    <property type="match status" value="1"/>
</dbReference>
<accession>A0A7W4UX35</accession>
<evidence type="ECO:0000313" key="3">
    <source>
        <dbReference type="EMBL" id="MBB2967830.1"/>
    </source>
</evidence>
<dbReference type="GO" id="GO:0006203">
    <property type="term" value="P:dGTP catabolic process"/>
    <property type="evidence" value="ECO:0007669"/>
    <property type="project" value="TreeGrafter"/>
</dbReference>
<dbReference type="RefSeq" id="WP_183428597.1">
    <property type="nucleotide sequence ID" value="NZ_JACHVP010000002.1"/>
</dbReference>
<keyword evidence="1 3" id="KW-0378">Hydrolase</keyword>
<dbReference type="EMBL" id="JACHVP010000002">
    <property type="protein sequence ID" value="MBB2967830.1"/>
    <property type="molecule type" value="Genomic_DNA"/>
</dbReference>
<dbReference type="InterPro" id="IPR026875">
    <property type="entry name" value="PHydrolase_assoc_dom"/>
</dbReference>
<evidence type="ECO:0000313" key="4">
    <source>
        <dbReference type="Proteomes" id="UP000538196"/>
    </source>
</evidence>
<gene>
    <name evidence="3" type="ORF">FHX33_002593</name>
</gene>
<evidence type="ECO:0000259" key="2">
    <source>
        <dbReference type="PROSITE" id="PS51831"/>
    </source>
</evidence>
<dbReference type="PANTHER" id="PTHR11373">
    <property type="entry name" value="DEOXYNUCLEOSIDE TRIPHOSPHATE TRIPHOSPHOHYDROLASE"/>
    <property type="match status" value="1"/>
</dbReference>
<keyword evidence="4" id="KW-1185">Reference proteome</keyword>
<protein>
    <submittedName>
        <fullName evidence="3">dGTPase</fullName>
        <ecNumber evidence="3">3.1.5.1</ecNumber>
    </submittedName>
</protein>
<dbReference type="Proteomes" id="UP000538196">
    <property type="component" value="Unassembled WGS sequence"/>
</dbReference>
<dbReference type="SUPFAM" id="SSF109604">
    <property type="entry name" value="HD-domain/PDEase-like"/>
    <property type="match status" value="1"/>
</dbReference>